<evidence type="ECO:0000259" key="2">
    <source>
        <dbReference type="Pfam" id="PF03572"/>
    </source>
</evidence>
<dbReference type="GO" id="GO:0008236">
    <property type="term" value="F:serine-type peptidase activity"/>
    <property type="evidence" value="ECO:0007669"/>
    <property type="project" value="InterPro"/>
</dbReference>
<keyword evidence="1" id="KW-0732">Signal</keyword>
<dbReference type="InterPro" id="IPR005151">
    <property type="entry name" value="Tail-specific_protease"/>
</dbReference>
<dbReference type="AlphaFoldDB" id="A0A919EHE8"/>
<sequence>MFKRLIFMMLVVFNSSNLFATTLEHYQSMLQPSEAKKDIEQWLDFIDKTHPDLAYTTKDIDAFYQQVNQFKNSINEPISVRDFWLKMMTYNSIISDGHVSLTPSKRDALIDDYLKNNGTFFPFHVVFQDEQLLIKEKLNGQSSNLSGHEITKINGITIDTILAQLLKRTHGDSDNQRKALLAPRFSFYYWLYFGEYKTFTLDLKTAEKTLVNLSFDAVNEIKGNVDSFDANFQFSVLNNKTALLTLNTFSWRKDEARVFKFLQSAFLTIKDQQLSHLIIDIRRNGGGDDNIWIKGILANIADKPWRTGSDYKVKVLAGRENKGQKAGDVVSGEISTIQQVQQDNPLMFNGKVSVLVGPYTYSSSILFMNVMQDYGFGELVGDKTGGKSGQTGGTQYLTLTHSNLLAVVPRFLLSRPKGGHNLERSTLDIQIDYDQTKPYELIDKLLAQQ</sequence>
<feature type="domain" description="Tail specific protease" evidence="2">
    <location>
        <begin position="241"/>
        <end position="420"/>
    </location>
</feature>
<accession>A0A919EHE8</accession>
<evidence type="ECO:0000256" key="1">
    <source>
        <dbReference type="SAM" id="SignalP"/>
    </source>
</evidence>
<reference evidence="3" key="1">
    <citation type="journal article" date="2014" name="Int. J. Syst. Evol. Microbiol.">
        <title>Complete genome sequence of Corynebacterium casei LMG S-19264T (=DSM 44701T), isolated from a smear-ripened cheese.</title>
        <authorList>
            <consortium name="US DOE Joint Genome Institute (JGI-PGF)"/>
            <person name="Walter F."/>
            <person name="Albersmeier A."/>
            <person name="Kalinowski J."/>
            <person name="Ruckert C."/>
        </authorList>
    </citation>
    <scope>NUCLEOTIDE SEQUENCE</scope>
    <source>
        <strain evidence="3">KCTC 42731</strain>
    </source>
</reference>
<dbReference type="EMBL" id="BNCK01000001">
    <property type="protein sequence ID" value="GHF79861.1"/>
    <property type="molecule type" value="Genomic_DNA"/>
</dbReference>
<organism evidence="3 4">
    <name type="scientific">Thalassotalea marina</name>
    <dbReference type="NCBI Taxonomy" id="1673741"/>
    <lineage>
        <taxon>Bacteria</taxon>
        <taxon>Pseudomonadati</taxon>
        <taxon>Pseudomonadota</taxon>
        <taxon>Gammaproteobacteria</taxon>
        <taxon>Alteromonadales</taxon>
        <taxon>Colwelliaceae</taxon>
        <taxon>Thalassotalea</taxon>
    </lineage>
</organism>
<name>A0A919EHE8_9GAMM</name>
<dbReference type="GO" id="GO:0004175">
    <property type="term" value="F:endopeptidase activity"/>
    <property type="evidence" value="ECO:0007669"/>
    <property type="project" value="TreeGrafter"/>
</dbReference>
<evidence type="ECO:0000313" key="3">
    <source>
        <dbReference type="EMBL" id="GHF79861.1"/>
    </source>
</evidence>
<dbReference type="PANTHER" id="PTHR32060:SF30">
    <property type="entry name" value="CARBOXY-TERMINAL PROCESSING PROTEASE CTPA"/>
    <property type="match status" value="1"/>
</dbReference>
<dbReference type="GO" id="GO:0007165">
    <property type="term" value="P:signal transduction"/>
    <property type="evidence" value="ECO:0007669"/>
    <property type="project" value="TreeGrafter"/>
</dbReference>
<keyword evidence="4" id="KW-1185">Reference proteome</keyword>
<dbReference type="GO" id="GO:0030288">
    <property type="term" value="C:outer membrane-bounded periplasmic space"/>
    <property type="evidence" value="ECO:0007669"/>
    <property type="project" value="TreeGrafter"/>
</dbReference>
<evidence type="ECO:0000313" key="4">
    <source>
        <dbReference type="Proteomes" id="UP000623842"/>
    </source>
</evidence>
<comment type="caution">
    <text evidence="3">The sequence shown here is derived from an EMBL/GenBank/DDBJ whole genome shotgun (WGS) entry which is preliminary data.</text>
</comment>
<dbReference type="Gene3D" id="3.90.226.10">
    <property type="entry name" value="2-enoyl-CoA Hydratase, Chain A, domain 1"/>
    <property type="match status" value="1"/>
</dbReference>
<dbReference type="Proteomes" id="UP000623842">
    <property type="component" value="Unassembled WGS sequence"/>
</dbReference>
<feature type="chain" id="PRO_5036873137" description="Tail specific protease domain-containing protein" evidence="1">
    <location>
        <begin position="21"/>
        <end position="449"/>
    </location>
</feature>
<protein>
    <recommendedName>
        <fullName evidence="2">Tail specific protease domain-containing protein</fullName>
    </recommendedName>
</protein>
<dbReference type="Pfam" id="PF03572">
    <property type="entry name" value="Peptidase_S41"/>
    <property type="match status" value="1"/>
</dbReference>
<dbReference type="SUPFAM" id="SSF52096">
    <property type="entry name" value="ClpP/crotonase"/>
    <property type="match status" value="1"/>
</dbReference>
<dbReference type="GO" id="GO:0006508">
    <property type="term" value="P:proteolysis"/>
    <property type="evidence" value="ECO:0007669"/>
    <property type="project" value="InterPro"/>
</dbReference>
<feature type="signal peptide" evidence="1">
    <location>
        <begin position="1"/>
        <end position="20"/>
    </location>
</feature>
<dbReference type="RefSeq" id="WP_189767020.1">
    <property type="nucleotide sequence ID" value="NZ_BNCK01000001.1"/>
</dbReference>
<dbReference type="InterPro" id="IPR029045">
    <property type="entry name" value="ClpP/crotonase-like_dom_sf"/>
</dbReference>
<reference evidence="3" key="2">
    <citation type="submission" date="2020-09" db="EMBL/GenBank/DDBJ databases">
        <authorList>
            <person name="Sun Q."/>
            <person name="Kim S."/>
        </authorList>
    </citation>
    <scope>NUCLEOTIDE SEQUENCE</scope>
    <source>
        <strain evidence="3">KCTC 42731</strain>
    </source>
</reference>
<gene>
    <name evidence="3" type="ORF">GCM10017161_03830</name>
</gene>
<proteinExistence type="predicted"/>
<dbReference type="PANTHER" id="PTHR32060">
    <property type="entry name" value="TAIL-SPECIFIC PROTEASE"/>
    <property type="match status" value="1"/>
</dbReference>